<keyword evidence="4" id="KW-0804">Transcription</keyword>
<dbReference type="InterPro" id="IPR006565">
    <property type="entry name" value="BTP"/>
</dbReference>
<dbReference type="GO" id="GO:0006325">
    <property type="term" value="P:chromatin organization"/>
    <property type="evidence" value="ECO:0007669"/>
    <property type="project" value="UniProtKB-ARBA"/>
</dbReference>
<reference evidence="10" key="2">
    <citation type="submission" date="2015-01" db="EMBL/GenBank/DDBJ databases">
        <title>Evolutionary Origins and Diversification of the Mycorrhizal Mutualists.</title>
        <authorList>
            <consortium name="DOE Joint Genome Institute"/>
            <consortium name="Mycorrhizal Genomics Consortium"/>
            <person name="Kohler A."/>
            <person name="Kuo A."/>
            <person name="Nagy L.G."/>
            <person name="Floudas D."/>
            <person name="Copeland A."/>
            <person name="Barry K.W."/>
            <person name="Cichocki N."/>
            <person name="Veneault-Fourrey C."/>
            <person name="LaButti K."/>
            <person name="Lindquist E.A."/>
            <person name="Lipzen A."/>
            <person name="Lundell T."/>
            <person name="Morin E."/>
            <person name="Murat C."/>
            <person name="Riley R."/>
            <person name="Ohm R."/>
            <person name="Sun H."/>
            <person name="Tunlid A."/>
            <person name="Henrissat B."/>
            <person name="Grigoriev I.V."/>
            <person name="Hibbett D.S."/>
            <person name="Martin F."/>
        </authorList>
    </citation>
    <scope>NUCLEOTIDE SEQUENCE [LARGE SCALE GENOMIC DNA]</scope>
    <source>
        <strain evidence="10">Marx 270</strain>
    </source>
</reference>
<dbReference type="PROSITE" id="PS50014">
    <property type="entry name" value="BROMODOMAIN_2"/>
    <property type="match status" value="1"/>
</dbReference>
<dbReference type="SMART" id="SM00297">
    <property type="entry name" value="BROMO"/>
    <property type="match status" value="1"/>
</dbReference>
<dbReference type="InterPro" id="IPR036427">
    <property type="entry name" value="Bromodomain-like_sf"/>
</dbReference>
<dbReference type="GO" id="GO:0006357">
    <property type="term" value="P:regulation of transcription by RNA polymerase II"/>
    <property type="evidence" value="ECO:0007669"/>
    <property type="project" value="TreeGrafter"/>
</dbReference>
<evidence type="ECO:0000259" key="8">
    <source>
        <dbReference type="PROSITE" id="PS50014"/>
    </source>
</evidence>
<organism evidence="9 10">
    <name type="scientific">Pisolithus tinctorius Marx 270</name>
    <dbReference type="NCBI Taxonomy" id="870435"/>
    <lineage>
        <taxon>Eukaryota</taxon>
        <taxon>Fungi</taxon>
        <taxon>Dikarya</taxon>
        <taxon>Basidiomycota</taxon>
        <taxon>Agaricomycotina</taxon>
        <taxon>Agaricomycetes</taxon>
        <taxon>Agaricomycetidae</taxon>
        <taxon>Boletales</taxon>
        <taxon>Sclerodermatineae</taxon>
        <taxon>Pisolithaceae</taxon>
        <taxon>Pisolithus</taxon>
    </lineage>
</organism>
<keyword evidence="2" id="KW-0805">Transcription regulation</keyword>
<feature type="compositionally biased region" description="Gly residues" evidence="7">
    <location>
        <begin position="918"/>
        <end position="929"/>
    </location>
</feature>
<dbReference type="Pfam" id="PF07524">
    <property type="entry name" value="Bromo_TP"/>
    <property type="match status" value="1"/>
</dbReference>
<dbReference type="PANTHER" id="PTHR47343">
    <property type="entry name" value="TRANSCRIPTIONAL ACTIVATOR SPT7"/>
    <property type="match status" value="1"/>
</dbReference>
<evidence type="ECO:0000256" key="2">
    <source>
        <dbReference type="ARBA" id="ARBA00023015"/>
    </source>
</evidence>
<feature type="compositionally biased region" description="Low complexity" evidence="7">
    <location>
        <begin position="800"/>
        <end position="813"/>
    </location>
</feature>
<feature type="compositionally biased region" description="Polar residues" evidence="7">
    <location>
        <begin position="789"/>
        <end position="799"/>
    </location>
</feature>
<evidence type="ECO:0000256" key="3">
    <source>
        <dbReference type="ARBA" id="ARBA00023117"/>
    </source>
</evidence>
<dbReference type="Pfam" id="PF00439">
    <property type="entry name" value="Bromodomain"/>
    <property type="match status" value="1"/>
</dbReference>
<dbReference type="Proteomes" id="UP000054217">
    <property type="component" value="Unassembled WGS sequence"/>
</dbReference>
<feature type="region of interest" description="Disordered" evidence="7">
    <location>
        <begin position="385"/>
        <end position="427"/>
    </location>
</feature>
<dbReference type="CDD" id="cd22927">
    <property type="entry name" value="HFD_SPT7"/>
    <property type="match status" value="1"/>
</dbReference>
<feature type="region of interest" description="Disordered" evidence="7">
    <location>
        <begin position="774"/>
        <end position="823"/>
    </location>
</feature>
<dbReference type="STRING" id="870435.A0A0C3PXY6"/>
<feature type="compositionally biased region" description="Polar residues" evidence="7">
    <location>
        <begin position="189"/>
        <end position="220"/>
    </location>
</feature>
<dbReference type="Gene3D" id="1.10.20.10">
    <property type="entry name" value="Histone, subunit A"/>
    <property type="match status" value="1"/>
</dbReference>
<evidence type="ECO:0000256" key="4">
    <source>
        <dbReference type="ARBA" id="ARBA00023163"/>
    </source>
</evidence>
<keyword evidence="10" id="KW-1185">Reference proteome</keyword>
<dbReference type="InterPro" id="IPR001487">
    <property type="entry name" value="Bromodomain"/>
</dbReference>
<evidence type="ECO:0000256" key="6">
    <source>
        <dbReference type="PROSITE-ProRule" id="PRU00035"/>
    </source>
</evidence>
<evidence type="ECO:0000313" key="9">
    <source>
        <dbReference type="EMBL" id="KIO13939.1"/>
    </source>
</evidence>
<dbReference type="FunCoup" id="A0A0C3PXY6">
    <property type="interactions" value="21"/>
</dbReference>
<evidence type="ECO:0000256" key="1">
    <source>
        <dbReference type="ARBA" id="ARBA00004123"/>
    </source>
</evidence>
<evidence type="ECO:0000256" key="5">
    <source>
        <dbReference type="ARBA" id="ARBA00023242"/>
    </source>
</evidence>
<keyword evidence="5" id="KW-0539">Nucleus</keyword>
<evidence type="ECO:0000313" key="10">
    <source>
        <dbReference type="Proteomes" id="UP000054217"/>
    </source>
</evidence>
<dbReference type="InterPro" id="IPR018359">
    <property type="entry name" value="Bromodomain_CS"/>
</dbReference>
<dbReference type="GO" id="GO:0000124">
    <property type="term" value="C:SAGA complex"/>
    <property type="evidence" value="ECO:0007669"/>
    <property type="project" value="InterPro"/>
</dbReference>
<proteinExistence type="predicted"/>
<dbReference type="Gene3D" id="1.20.920.10">
    <property type="entry name" value="Bromodomain-like"/>
    <property type="match status" value="1"/>
</dbReference>
<reference evidence="9 10" key="1">
    <citation type="submission" date="2014-04" db="EMBL/GenBank/DDBJ databases">
        <authorList>
            <consortium name="DOE Joint Genome Institute"/>
            <person name="Kuo A."/>
            <person name="Kohler A."/>
            <person name="Costa M.D."/>
            <person name="Nagy L.G."/>
            <person name="Floudas D."/>
            <person name="Copeland A."/>
            <person name="Barry K.W."/>
            <person name="Cichocki N."/>
            <person name="Veneault-Fourrey C."/>
            <person name="LaButti K."/>
            <person name="Lindquist E.A."/>
            <person name="Lipzen A."/>
            <person name="Lundell T."/>
            <person name="Morin E."/>
            <person name="Murat C."/>
            <person name="Sun H."/>
            <person name="Tunlid A."/>
            <person name="Henrissat B."/>
            <person name="Grigoriev I.V."/>
            <person name="Hibbett D.S."/>
            <person name="Martin F."/>
            <person name="Nordberg H.P."/>
            <person name="Cantor M.N."/>
            <person name="Hua S.X."/>
        </authorList>
    </citation>
    <scope>NUCLEOTIDE SEQUENCE [LARGE SCALE GENOMIC DNA]</scope>
    <source>
        <strain evidence="9 10">Marx 270</strain>
    </source>
</reference>
<dbReference type="GO" id="GO:0005198">
    <property type="term" value="F:structural molecule activity"/>
    <property type="evidence" value="ECO:0007669"/>
    <property type="project" value="TreeGrafter"/>
</dbReference>
<accession>A0A0C3PXY6</accession>
<dbReference type="InParanoid" id="A0A0C3PXY6"/>
<dbReference type="PROSITE" id="PS00633">
    <property type="entry name" value="BROMODOMAIN_1"/>
    <property type="match status" value="1"/>
</dbReference>
<dbReference type="OrthoDB" id="21449at2759"/>
<dbReference type="GO" id="GO:0046982">
    <property type="term" value="F:protein heterodimerization activity"/>
    <property type="evidence" value="ECO:0007669"/>
    <property type="project" value="InterPro"/>
</dbReference>
<dbReference type="InterPro" id="IPR009072">
    <property type="entry name" value="Histone-fold"/>
</dbReference>
<sequence length="963" mass="103357">MNNLLRTLTENQRRPSPDLKLLLNTVKDVRRLALDSKASDPFYESLEGLLLDLRTVTMDNRDAEAFLKPVSRAEVPDYHDVISNPMDLQTMLKKVKQKHYKSKREFKDDLDLMWSNCFTYNSTKDHPLRLCALRLKKKAERLLMHITDNRDRIDPPVPGEPSHHATRPVARLKLNGLTPHDNKDRDTTPNHLRSQLPGTTSTRHTTNGHSNRLSSTSTTESRPRKQVSFADSPALIRTQQGMSAFRDLDLGLAQLLDATDFQMGEPGPSTLSHARKLADRLRHHVMPPEVVDDEDAYSDINTDSDVKMETLSDTGEKRKLMAPYLRQAKRPRLTPPDSGDEIDANAETLLRPPRSHGELIDLWWNAAQSDALLANGLPCLPSIASSPLPQRPPPRKAPIVNTPVTTATAPSAPTTPRKRRVRPVPGQERSETLLSLMNTNIKTLKRVRRTHTKFAALGFNAGEDGAGTGGAPGVGLGVGGTEREDIPDPETELPEEVVDERPWLLRLRGAGGKTVARGGIEIGERAAGSCLKWMNRKVLEHVGFQGASNAALDDLTGVASEFLLNLGRTLRFLCDKYARTMTPEELILHALFESGTTRIQDLERYIKDDIVRHGARLVELEKKLENAYREATSTDVLDDDALFSSDQEEDDGLAMGAFADTLGEDFLGLRELGIAAELGLSSLSVPRKLLKGKKDATGGVKAKPAEVQLPYPPPPSFIPITSKNVEDQIGLLRPYYHQRLSSLAVTAPAVSADIPNASLPGVLPLPPPLPLPPFPSHPLAGGGAAGPSMLSTSASQQVGPNLSSSSTSQQSLLPLPPPLQNPSPSIIATLPDDPPNSAQTKVNPIGQVVKPSSAATTVKKKAKGKEGGGGGVGASTSGVVTGVGVPLPVTAVLQSETVPDGGSVTGAGGVEVEIVAGDGAGRGGTGGGKSASASASENHVGGSVSPRKRERIADLPPVIAARG</sequence>
<feature type="compositionally biased region" description="Low complexity" evidence="7">
    <location>
        <begin position="402"/>
        <end position="415"/>
    </location>
</feature>
<feature type="region of interest" description="Disordered" evidence="7">
    <location>
        <begin position="150"/>
        <end position="232"/>
    </location>
</feature>
<dbReference type="EMBL" id="KN831945">
    <property type="protein sequence ID" value="KIO13939.1"/>
    <property type="molecule type" value="Genomic_DNA"/>
</dbReference>
<dbReference type="InterPro" id="IPR037782">
    <property type="entry name" value="Spt7"/>
</dbReference>
<dbReference type="HOGENOM" id="CLU_006198_1_0_1"/>
<dbReference type="AlphaFoldDB" id="A0A0C3PXY6"/>
<feature type="domain" description="Bromo" evidence="8">
    <location>
        <begin position="58"/>
        <end position="128"/>
    </location>
</feature>
<comment type="subcellular location">
    <subcellularLocation>
        <location evidence="1">Nucleus</location>
    </subcellularLocation>
</comment>
<dbReference type="PRINTS" id="PR00503">
    <property type="entry name" value="BROMODOMAIN"/>
</dbReference>
<dbReference type="GO" id="GO:0005634">
    <property type="term" value="C:nucleus"/>
    <property type="evidence" value="ECO:0007669"/>
    <property type="project" value="UniProtKB-SubCell"/>
</dbReference>
<feature type="region of interest" description="Disordered" evidence="7">
    <location>
        <begin position="852"/>
        <end position="873"/>
    </location>
</feature>
<dbReference type="PANTHER" id="PTHR47343:SF1">
    <property type="entry name" value="TRANSCRIPTIONAL ACTIVATOR SPT7"/>
    <property type="match status" value="1"/>
</dbReference>
<dbReference type="SUPFAM" id="SSF47370">
    <property type="entry name" value="Bromodomain"/>
    <property type="match status" value="1"/>
</dbReference>
<feature type="region of interest" description="Disordered" evidence="7">
    <location>
        <begin position="916"/>
        <end position="963"/>
    </location>
</feature>
<name>A0A0C3PXY6_PISTI</name>
<evidence type="ECO:0000256" key="7">
    <source>
        <dbReference type="SAM" id="MobiDB-lite"/>
    </source>
</evidence>
<dbReference type="GO" id="GO:0046695">
    <property type="term" value="C:SLIK (SAGA-like) complex"/>
    <property type="evidence" value="ECO:0007669"/>
    <property type="project" value="InterPro"/>
</dbReference>
<keyword evidence="3 6" id="KW-0103">Bromodomain</keyword>
<gene>
    <name evidence="9" type="ORF">M404DRAFT_992194</name>
</gene>
<protein>
    <recommendedName>
        <fullName evidence="8">Bromo domain-containing protein</fullName>
    </recommendedName>
</protein>